<evidence type="ECO:0000313" key="5">
    <source>
        <dbReference type="Proteomes" id="UP000247602"/>
    </source>
</evidence>
<dbReference type="Proteomes" id="UP000247602">
    <property type="component" value="Unassembled WGS sequence"/>
</dbReference>
<dbReference type="PROSITE" id="PS51273">
    <property type="entry name" value="GATASE_TYPE_1"/>
    <property type="match status" value="1"/>
</dbReference>
<dbReference type="PANTHER" id="PTHR43418:SF4">
    <property type="entry name" value="MULTIFUNCTIONAL TRYPTOPHAN BIOSYNTHESIS PROTEIN"/>
    <property type="match status" value="1"/>
</dbReference>
<feature type="domain" description="Glutamine amidotransferase" evidence="2">
    <location>
        <begin position="11"/>
        <end position="195"/>
    </location>
</feature>
<comment type="caution">
    <text evidence="4">The sequence shown here is derived from an EMBL/GenBank/DDBJ whole genome shotgun (WGS) entry which is preliminary data.</text>
</comment>
<dbReference type="GO" id="GO:0005829">
    <property type="term" value="C:cytosol"/>
    <property type="evidence" value="ECO:0007669"/>
    <property type="project" value="TreeGrafter"/>
</dbReference>
<dbReference type="SUPFAM" id="SSF52317">
    <property type="entry name" value="Class I glutamine amidotransferase-like"/>
    <property type="match status" value="1"/>
</dbReference>
<dbReference type="EMBL" id="JACIBU010000001">
    <property type="protein sequence ID" value="MBB3677335.1"/>
    <property type="molecule type" value="Genomic_DNA"/>
</dbReference>
<dbReference type="InterPro" id="IPR029062">
    <property type="entry name" value="Class_I_gatase-like"/>
</dbReference>
<organism evidence="4 5">
    <name type="scientific">Modestobacter versicolor</name>
    <dbReference type="NCBI Taxonomy" id="429133"/>
    <lineage>
        <taxon>Bacteria</taxon>
        <taxon>Bacillati</taxon>
        <taxon>Actinomycetota</taxon>
        <taxon>Actinomycetes</taxon>
        <taxon>Geodermatophilales</taxon>
        <taxon>Geodermatophilaceae</taxon>
        <taxon>Modestobacter</taxon>
    </lineage>
</organism>
<dbReference type="PRINTS" id="PR00099">
    <property type="entry name" value="CPSGATASE"/>
</dbReference>
<dbReference type="PRINTS" id="PR00096">
    <property type="entry name" value="GATASE"/>
</dbReference>
<dbReference type="NCBIfam" id="NF005849">
    <property type="entry name" value="PRK07765.1"/>
    <property type="match status" value="1"/>
</dbReference>
<dbReference type="CDD" id="cd01743">
    <property type="entry name" value="GATase1_Anthranilate_Synthase"/>
    <property type="match status" value="1"/>
</dbReference>
<accession>A0A323VH19</accession>
<dbReference type="EMBL" id="QKNV01000005">
    <property type="protein sequence ID" value="PZA23303.1"/>
    <property type="molecule type" value="Genomic_DNA"/>
</dbReference>
<dbReference type="GO" id="GO:0046820">
    <property type="term" value="F:4-amino-4-deoxychorismate synthase activity"/>
    <property type="evidence" value="ECO:0007669"/>
    <property type="project" value="UniProtKB-EC"/>
</dbReference>
<keyword evidence="3" id="KW-0032">Aminotransferase</keyword>
<evidence type="ECO:0000256" key="1">
    <source>
        <dbReference type="ARBA" id="ARBA00022962"/>
    </source>
</evidence>
<protein>
    <submittedName>
        <fullName evidence="4">Aminodeoxychorismate/anthranilate synthase component II</fullName>
    </submittedName>
    <submittedName>
        <fullName evidence="3">Para-aminobenzoate synthetase component 2</fullName>
        <ecNumber evidence="3">2.6.1.85</ecNumber>
    </submittedName>
</protein>
<reference evidence="3 6" key="2">
    <citation type="submission" date="2020-08" db="EMBL/GenBank/DDBJ databases">
        <title>Sequencing the genomes of 1000 actinobacteria strains.</title>
        <authorList>
            <person name="Klenk H.-P."/>
        </authorList>
    </citation>
    <scope>NUCLEOTIDE SEQUENCE [LARGE SCALE GENOMIC DNA]</scope>
    <source>
        <strain evidence="3 6">DSM 16678</strain>
    </source>
</reference>
<dbReference type="PRINTS" id="PR00097">
    <property type="entry name" value="ANTSNTHASEII"/>
</dbReference>
<dbReference type="InterPro" id="IPR006221">
    <property type="entry name" value="TrpG/PapA_dom"/>
</dbReference>
<keyword evidence="3" id="KW-0808">Transferase</keyword>
<proteinExistence type="predicted"/>
<gene>
    <name evidence="4" type="ORF">DMO24_00525</name>
    <name evidence="3" type="ORF">FHX36_003070</name>
</gene>
<dbReference type="Pfam" id="PF00117">
    <property type="entry name" value="GATase"/>
    <property type="match status" value="1"/>
</dbReference>
<dbReference type="FunFam" id="3.40.50.880:FF:000003">
    <property type="entry name" value="Anthranilate synthase component II"/>
    <property type="match status" value="1"/>
</dbReference>
<dbReference type="GO" id="GO:0004049">
    <property type="term" value="F:anthranilate synthase activity"/>
    <property type="evidence" value="ECO:0007669"/>
    <property type="project" value="TreeGrafter"/>
</dbReference>
<dbReference type="GO" id="GO:0000162">
    <property type="term" value="P:L-tryptophan biosynthetic process"/>
    <property type="evidence" value="ECO:0007669"/>
    <property type="project" value="TreeGrafter"/>
</dbReference>
<dbReference type="PANTHER" id="PTHR43418">
    <property type="entry name" value="MULTIFUNCTIONAL TRYPTOPHAN BIOSYNTHESIS PROTEIN-RELATED"/>
    <property type="match status" value="1"/>
</dbReference>
<dbReference type="Proteomes" id="UP000580718">
    <property type="component" value="Unassembled WGS sequence"/>
</dbReference>
<name>A0A323VH19_9ACTN</name>
<evidence type="ECO:0000313" key="4">
    <source>
        <dbReference type="EMBL" id="PZA23303.1"/>
    </source>
</evidence>
<dbReference type="AlphaFoldDB" id="A0A323VH19"/>
<evidence type="ECO:0000313" key="3">
    <source>
        <dbReference type="EMBL" id="MBB3677335.1"/>
    </source>
</evidence>
<dbReference type="EC" id="2.6.1.85" evidence="3"/>
<reference evidence="4 5" key="1">
    <citation type="submission" date="2018-06" db="EMBL/GenBank/DDBJ databases">
        <title>Draft genome sequence of Modestobacter versicolor CP153-2.</title>
        <authorList>
            <person name="Gundlapally S.R."/>
        </authorList>
    </citation>
    <scope>NUCLEOTIDE SEQUENCE [LARGE SCALE GENOMIC DNA]</scope>
    <source>
        <strain evidence="4 5">CP153-2</strain>
    </source>
</reference>
<dbReference type="InterPro" id="IPR017926">
    <property type="entry name" value="GATASE"/>
</dbReference>
<dbReference type="InterPro" id="IPR050472">
    <property type="entry name" value="Anth_synth/Amidotransfase"/>
</dbReference>
<dbReference type="OrthoDB" id="9803598at2"/>
<evidence type="ECO:0000259" key="2">
    <source>
        <dbReference type="Pfam" id="PF00117"/>
    </source>
</evidence>
<dbReference type="RefSeq" id="WP_110550311.1">
    <property type="nucleotide sequence ID" value="NZ_JACIBU010000001.1"/>
</dbReference>
<keyword evidence="1" id="KW-0315">Glutamine amidotransferase</keyword>
<keyword evidence="5" id="KW-1185">Reference proteome</keyword>
<dbReference type="Gene3D" id="3.40.50.880">
    <property type="match status" value="1"/>
</dbReference>
<dbReference type="NCBIfam" id="TIGR00566">
    <property type="entry name" value="trpG_papA"/>
    <property type="match status" value="1"/>
</dbReference>
<evidence type="ECO:0000313" key="6">
    <source>
        <dbReference type="Proteomes" id="UP000580718"/>
    </source>
</evidence>
<sequence>MALPDAPRPVLVVDNFDSFVYNLVQYLGQLGVPSLVRRNDAVTIDELADLDVAGVLLSPGPGTPVDAGVTVPMVRAAAEAGLPVLGVCLGHQAIAEAFGGVVGRAPELLHGKTSQVVHDGVGVLAGLDSPFTATRYHSLAVESDTVPAELEVTGRTPSGIVMALRHRELPIEGVQFHPESVLTEGGHQLLANWLTSCGLAPDPALVEAAAASARRLTVATV</sequence>